<protein>
    <submittedName>
        <fullName evidence="2">Uncharacterized protein</fullName>
    </submittedName>
</protein>
<sequence length="92" mass="10032">MKRKQLSISMLVLGLVAFGTFAFTPPKSTTGLFAQDPTTPSIWYDLTEVEPGDDTYRCISTGNCLRDEPSVSGTVVQQGMFVKNSENLPIAD</sequence>
<name>A0A841MPD6_9BACT</name>
<proteinExistence type="predicted"/>
<comment type="caution">
    <text evidence="2">The sequence shown here is derived from an EMBL/GenBank/DDBJ whole genome shotgun (WGS) entry which is preliminary data.</text>
</comment>
<dbReference type="RefSeq" id="WP_184498368.1">
    <property type="nucleotide sequence ID" value="NZ_JACIJO010000005.1"/>
</dbReference>
<organism evidence="2 3">
    <name type="scientific">Algoriphagus iocasae</name>
    <dbReference type="NCBI Taxonomy" id="1836499"/>
    <lineage>
        <taxon>Bacteria</taxon>
        <taxon>Pseudomonadati</taxon>
        <taxon>Bacteroidota</taxon>
        <taxon>Cytophagia</taxon>
        <taxon>Cytophagales</taxon>
        <taxon>Cyclobacteriaceae</taxon>
        <taxon>Algoriphagus</taxon>
    </lineage>
</organism>
<reference evidence="2 3" key="1">
    <citation type="submission" date="2020-08" db="EMBL/GenBank/DDBJ databases">
        <title>Genomic Encyclopedia of Type Strains, Phase IV (KMG-IV): sequencing the most valuable type-strain genomes for metagenomic binning, comparative biology and taxonomic classification.</title>
        <authorList>
            <person name="Goeker M."/>
        </authorList>
    </citation>
    <scope>NUCLEOTIDE SEQUENCE [LARGE SCALE GENOMIC DNA]</scope>
    <source>
        <strain evidence="2 3">DSM 102044</strain>
    </source>
</reference>
<dbReference type="EMBL" id="JACIJO010000005">
    <property type="protein sequence ID" value="MBB6328863.1"/>
    <property type="molecule type" value="Genomic_DNA"/>
</dbReference>
<evidence type="ECO:0000313" key="2">
    <source>
        <dbReference type="EMBL" id="MBB6328863.1"/>
    </source>
</evidence>
<keyword evidence="3" id="KW-1185">Reference proteome</keyword>
<accession>A0A841MPD6</accession>
<feature type="signal peptide" evidence="1">
    <location>
        <begin position="1"/>
        <end position="22"/>
    </location>
</feature>
<evidence type="ECO:0000256" key="1">
    <source>
        <dbReference type="SAM" id="SignalP"/>
    </source>
</evidence>
<evidence type="ECO:0000313" key="3">
    <source>
        <dbReference type="Proteomes" id="UP000588604"/>
    </source>
</evidence>
<feature type="chain" id="PRO_5032750160" evidence="1">
    <location>
        <begin position="23"/>
        <end position="92"/>
    </location>
</feature>
<keyword evidence="1" id="KW-0732">Signal</keyword>
<dbReference type="Proteomes" id="UP000588604">
    <property type="component" value="Unassembled WGS sequence"/>
</dbReference>
<gene>
    <name evidence="2" type="ORF">FHS59_004522</name>
</gene>
<dbReference type="AlphaFoldDB" id="A0A841MPD6"/>